<evidence type="ECO:0000313" key="16">
    <source>
        <dbReference type="EMBL" id="CAJ1957819.1"/>
    </source>
</evidence>
<evidence type="ECO:0000256" key="15">
    <source>
        <dbReference type="SAM" id="MobiDB-lite"/>
    </source>
</evidence>
<keyword evidence="6 14" id="KW-0808">Transferase</keyword>
<reference evidence="16" key="1">
    <citation type="submission" date="2023-08" db="EMBL/GenBank/DDBJ databases">
        <authorList>
            <person name="Audoor S."/>
            <person name="Bilcke G."/>
        </authorList>
    </citation>
    <scope>NUCLEOTIDE SEQUENCE</scope>
</reference>
<dbReference type="PANTHER" id="PTHR12317:SF0">
    <property type="entry name" value="ACYLTRANSFERASE"/>
    <property type="match status" value="1"/>
</dbReference>
<evidence type="ECO:0000256" key="7">
    <source>
        <dbReference type="ARBA" id="ARBA00022692"/>
    </source>
</evidence>
<keyword evidence="9 14" id="KW-0256">Endoplasmic reticulum</keyword>
<dbReference type="GO" id="GO:0006071">
    <property type="term" value="P:glycerol metabolic process"/>
    <property type="evidence" value="ECO:0007669"/>
    <property type="project" value="UniProtKB-KW"/>
</dbReference>
<dbReference type="InterPro" id="IPR007130">
    <property type="entry name" value="DAGAT"/>
</dbReference>
<organism evidence="16 17">
    <name type="scientific">Cylindrotheca closterium</name>
    <dbReference type="NCBI Taxonomy" id="2856"/>
    <lineage>
        <taxon>Eukaryota</taxon>
        <taxon>Sar</taxon>
        <taxon>Stramenopiles</taxon>
        <taxon>Ochrophyta</taxon>
        <taxon>Bacillariophyta</taxon>
        <taxon>Bacillariophyceae</taxon>
        <taxon>Bacillariophycidae</taxon>
        <taxon>Bacillariales</taxon>
        <taxon>Bacillariaceae</taxon>
        <taxon>Cylindrotheca</taxon>
    </lineage>
</organism>
<dbReference type="GO" id="GO:0019432">
    <property type="term" value="P:triglyceride biosynthetic process"/>
    <property type="evidence" value="ECO:0007669"/>
    <property type="project" value="TreeGrafter"/>
</dbReference>
<feature type="region of interest" description="Disordered" evidence="15">
    <location>
        <begin position="1"/>
        <end position="22"/>
    </location>
</feature>
<evidence type="ECO:0000256" key="8">
    <source>
        <dbReference type="ARBA" id="ARBA00022798"/>
    </source>
</evidence>
<accession>A0AAD2FZQ8</accession>
<comment type="pathway">
    <text evidence="2">Glycerolipid metabolism; triacylglycerol biosynthesis.</text>
</comment>
<feature type="transmembrane region" description="Helical" evidence="14">
    <location>
        <begin position="40"/>
        <end position="65"/>
    </location>
</feature>
<dbReference type="EC" id="2.3.1.-" evidence="14"/>
<evidence type="ECO:0000256" key="10">
    <source>
        <dbReference type="ARBA" id="ARBA00022989"/>
    </source>
</evidence>
<feature type="compositionally biased region" description="Basic residues" evidence="15">
    <location>
        <begin position="1"/>
        <end position="11"/>
    </location>
</feature>
<proteinExistence type="inferred from homology"/>
<keyword evidence="12 14" id="KW-0472">Membrane</keyword>
<keyword evidence="8" id="KW-0319">Glycerol metabolism</keyword>
<evidence type="ECO:0000256" key="12">
    <source>
        <dbReference type="ARBA" id="ARBA00023136"/>
    </source>
</evidence>
<keyword evidence="5" id="KW-0444">Lipid biosynthesis</keyword>
<keyword evidence="7 14" id="KW-0812">Transmembrane</keyword>
<comment type="pathway">
    <text evidence="3">Lipid metabolism.</text>
</comment>
<comment type="subcellular location">
    <subcellularLocation>
        <location evidence="1 14">Endoplasmic reticulum membrane</location>
        <topology evidence="1 14">Multi-pass membrane protein</topology>
    </subcellularLocation>
</comment>
<evidence type="ECO:0000256" key="1">
    <source>
        <dbReference type="ARBA" id="ARBA00004477"/>
    </source>
</evidence>
<evidence type="ECO:0000256" key="11">
    <source>
        <dbReference type="ARBA" id="ARBA00023098"/>
    </source>
</evidence>
<dbReference type="Proteomes" id="UP001295423">
    <property type="component" value="Unassembled WGS sequence"/>
</dbReference>
<evidence type="ECO:0000256" key="5">
    <source>
        <dbReference type="ARBA" id="ARBA00022516"/>
    </source>
</evidence>
<evidence type="ECO:0000256" key="14">
    <source>
        <dbReference type="RuleBase" id="RU367023"/>
    </source>
</evidence>
<dbReference type="Pfam" id="PF03982">
    <property type="entry name" value="DAGAT"/>
    <property type="match status" value="1"/>
</dbReference>
<dbReference type="GO" id="GO:0005789">
    <property type="term" value="C:endoplasmic reticulum membrane"/>
    <property type="evidence" value="ECO:0007669"/>
    <property type="project" value="UniProtKB-SubCell"/>
</dbReference>
<dbReference type="EMBL" id="CAKOGP040001958">
    <property type="protein sequence ID" value="CAJ1957819.1"/>
    <property type="molecule type" value="Genomic_DNA"/>
</dbReference>
<keyword evidence="13" id="KW-0012">Acyltransferase</keyword>
<evidence type="ECO:0000256" key="3">
    <source>
        <dbReference type="ARBA" id="ARBA00005189"/>
    </source>
</evidence>
<evidence type="ECO:0000256" key="9">
    <source>
        <dbReference type="ARBA" id="ARBA00022824"/>
    </source>
</evidence>
<keyword evidence="11" id="KW-0443">Lipid metabolism</keyword>
<dbReference type="PANTHER" id="PTHR12317">
    <property type="entry name" value="DIACYLGLYCEROL O-ACYLTRANSFERASE"/>
    <property type="match status" value="1"/>
</dbReference>
<gene>
    <name evidence="16" type="ORF">CYCCA115_LOCUS16891</name>
</gene>
<dbReference type="CDD" id="cd07987">
    <property type="entry name" value="LPLAT_MGAT-like"/>
    <property type="match status" value="1"/>
</dbReference>
<comment type="caution">
    <text evidence="16">The sequence shown here is derived from an EMBL/GenBank/DDBJ whole genome shotgun (WGS) entry which is preliminary data.</text>
</comment>
<sequence>MGRKKKSKPSKPSKQSNQSKASLLKVTKTDPDKVTLFEKVAGGICLLLFIVVWLLSASSPIVFGIAIYHEAYRLALGIVVVTALSYAPWKKGYIANSFQQFYAYYSHRYMRKTTIVCEGSKPSPQDQQTFFAVHPHGAFCIGWSFLYCHGMMQHIRFCFSPVLFMSPFFRLFSRGVGNPGSASKDSMISYMRSGHSLALPPGGFEEATLTSTKHDRVFIKKRTGFVRLCLQQGIAIRPVYVFGERSCYWNIQGAFKSRLALNRHGIPTIFAWGNLLVPWLPNPQAEVHIVIGNPIKLPKIEKPTKEEVVIWHTKYVTELTQLFENHKQAAYGPSSKAMKLELW</sequence>
<keyword evidence="17" id="KW-1185">Reference proteome</keyword>
<evidence type="ECO:0000256" key="6">
    <source>
        <dbReference type="ARBA" id="ARBA00022679"/>
    </source>
</evidence>
<evidence type="ECO:0000256" key="2">
    <source>
        <dbReference type="ARBA" id="ARBA00004771"/>
    </source>
</evidence>
<dbReference type="AlphaFoldDB" id="A0AAD2FZQ8"/>
<comment type="similarity">
    <text evidence="4 14">Belongs to the diacylglycerol acyltransferase family.</text>
</comment>
<dbReference type="GO" id="GO:0004144">
    <property type="term" value="F:diacylglycerol O-acyltransferase activity"/>
    <property type="evidence" value="ECO:0007669"/>
    <property type="project" value="TreeGrafter"/>
</dbReference>
<name>A0AAD2FZQ8_9STRA</name>
<evidence type="ECO:0000313" key="17">
    <source>
        <dbReference type="Proteomes" id="UP001295423"/>
    </source>
</evidence>
<comment type="caution">
    <text evidence="14">Lacks conserved residue(s) required for the propagation of feature annotation.</text>
</comment>
<protein>
    <recommendedName>
        <fullName evidence="14">Acyltransferase</fullName>
        <ecNumber evidence="14">2.3.1.-</ecNumber>
    </recommendedName>
</protein>
<evidence type="ECO:0000256" key="13">
    <source>
        <dbReference type="ARBA" id="ARBA00023315"/>
    </source>
</evidence>
<evidence type="ECO:0000256" key="4">
    <source>
        <dbReference type="ARBA" id="ARBA00005420"/>
    </source>
</evidence>
<keyword evidence="10 14" id="KW-1133">Transmembrane helix</keyword>